<protein>
    <submittedName>
        <fullName evidence="5">Uncharacterized protein LOC117649663</fullName>
    </submittedName>
</protein>
<dbReference type="KEGG" id="tpal:117649663"/>
<dbReference type="GO" id="GO:0019991">
    <property type="term" value="P:septate junction assembly"/>
    <property type="evidence" value="ECO:0007669"/>
    <property type="project" value="InterPro"/>
</dbReference>
<dbReference type="InParanoid" id="A0A6P8ZT95"/>
<keyword evidence="1" id="KW-0812">Transmembrane</keyword>
<keyword evidence="1" id="KW-1133">Transmembrane helix</keyword>
<feature type="signal peptide" evidence="2">
    <location>
        <begin position="1"/>
        <end position="17"/>
    </location>
</feature>
<dbReference type="FunCoup" id="A0A6P8ZT95">
    <property type="interactions" value="1"/>
</dbReference>
<evidence type="ECO:0000313" key="4">
    <source>
        <dbReference type="Proteomes" id="UP000515158"/>
    </source>
</evidence>
<dbReference type="PANTHER" id="PTHR36692:SF2">
    <property type="entry name" value="GEO12064P1"/>
    <property type="match status" value="1"/>
</dbReference>
<evidence type="ECO:0000259" key="3">
    <source>
        <dbReference type="Pfam" id="PF24985"/>
    </source>
</evidence>
<feature type="chain" id="PRO_5027827956" evidence="2">
    <location>
        <begin position="18"/>
        <end position="126"/>
    </location>
</feature>
<accession>A0A6P8ZT95</accession>
<dbReference type="OrthoDB" id="6349206at2759"/>
<dbReference type="InterPro" id="IPR038976">
    <property type="entry name" value="Ssk"/>
</dbReference>
<sequence>MAISRFALVKFLEFALAAACVGLHYHSFSDTQTSLMLASATFGGYLIITCGVFAGLLAGTPVNRRIDIYFCLLGCALFIASGSLAVEHFQNLGKGQLRDYGLAKAALAIINGIIFLVDAVFVYRGD</sequence>
<gene>
    <name evidence="5" type="primary">LOC117649663</name>
</gene>
<evidence type="ECO:0000256" key="1">
    <source>
        <dbReference type="SAM" id="Phobius"/>
    </source>
</evidence>
<name>A0A6P8ZT95_THRPL</name>
<reference evidence="5" key="1">
    <citation type="submission" date="2025-08" db="UniProtKB">
        <authorList>
            <consortium name="RefSeq"/>
        </authorList>
    </citation>
    <scope>IDENTIFICATION</scope>
    <source>
        <tissue evidence="5">Total insect</tissue>
    </source>
</reference>
<dbReference type="InterPro" id="IPR056677">
    <property type="entry name" value="DUF7775"/>
</dbReference>
<feature type="domain" description="DUF7775" evidence="3">
    <location>
        <begin position="8"/>
        <end position="122"/>
    </location>
</feature>
<feature type="transmembrane region" description="Helical" evidence="1">
    <location>
        <begin position="37"/>
        <end position="59"/>
    </location>
</feature>
<feature type="transmembrane region" description="Helical" evidence="1">
    <location>
        <begin position="105"/>
        <end position="123"/>
    </location>
</feature>
<dbReference type="PANTHER" id="PTHR36692">
    <property type="entry name" value="PROTEIN SNAKESKIN"/>
    <property type="match status" value="1"/>
</dbReference>
<keyword evidence="1" id="KW-0472">Membrane</keyword>
<dbReference type="AlphaFoldDB" id="A0A6P8ZT95"/>
<evidence type="ECO:0000256" key="2">
    <source>
        <dbReference type="SAM" id="SignalP"/>
    </source>
</evidence>
<keyword evidence="4" id="KW-1185">Reference proteome</keyword>
<dbReference type="Pfam" id="PF24985">
    <property type="entry name" value="DUF7775"/>
    <property type="match status" value="1"/>
</dbReference>
<dbReference type="GeneID" id="117649663"/>
<dbReference type="Proteomes" id="UP000515158">
    <property type="component" value="Unplaced"/>
</dbReference>
<dbReference type="GO" id="GO:0005886">
    <property type="term" value="C:plasma membrane"/>
    <property type="evidence" value="ECO:0007669"/>
    <property type="project" value="TreeGrafter"/>
</dbReference>
<proteinExistence type="predicted"/>
<dbReference type="RefSeq" id="XP_034248498.1">
    <property type="nucleotide sequence ID" value="XM_034392607.1"/>
</dbReference>
<organism evidence="5">
    <name type="scientific">Thrips palmi</name>
    <name type="common">Melon thrips</name>
    <dbReference type="NCBI Taxonomy" id="161013"/>
    <lineage>
        <taxon>Eukaryota</taxon>
        <taxon>Metazoa</taxon>
        <taxon>Ecdysozoa</taxon>
        <taxon>Arthropoda</taxon>
        <taxon>Hexapoda</taxon>
        <taxon>Insecta</taxon>
        <taxon>Pterygota</taxon>
        <taxon>Neoptera</taxon>
        <taxon>Paraneoptera</taxon>
        <taxon>Thysanoptera</taxon>
        <taxon>Terebrantia</taxon>
        <taxon>Thripoidea</taxon>
        <taxon>Thripidae</taxon>
        <taxon>Thrips</taxon>
    </lineage>
</organism>
<evidence type="ECO:0000313" key="5">
    <source>
        <dbReference type="RefSeq" id="XP_034248498.1"/>
    </source>
</evidence>
<feature type="transmembrane region" description="Helical" evidence="1">
    <location>
        <begin position="66"/>
        <end position="85"/>
    </location>
</feature>
<keyword evidence="2" id="KW-0732">Signal</keyword>
<feature type="transmembrane region" description="Helical" evidence="1">
    <location>
        <begin position="7"/>
        <end position="25"/>
    </location>
</feature>